<name>A0AAV4IAF1_9GAST</name>
<reference evidence="1 2" key="1">
    <citation type="journal article" date="2021" name="Elife">
        <title>Chloroplast acquisition without the gene transfer in kleptoplastic sea slugs, Plakobranchus ocellatus.</title>
        <authorList>
            <person name="Maeda T."/>
            <person name="Takahashi S."/>
            <person name="Yoshida T."/>
            <person name="Shimamura S."/>
            <person name="Takaki Y."/>
            <person name="Nagai Y."/>
            <person name="Toyoda A."/>
            <person name="Suzuki Y."/>
            <person name="Arimoto A."/>
            <person name="Ishii H."/>
            <person name="Satoh N."/>
            <person name="Nishiyama T."/>
            <person name="Hasebe M."/>
            <person name="Maruyama T."/>
            <person name="Minagawa J."/>
            <person name="Obokata J."/>
            <person name="Shigenobu S."/>
        </authorList>
    </citation>
    <scope>NUCLEOTIDE SEQUENCE [LARGE SCALE GENOMIC DNA]</scope>
</reference>
<protein>
    <submittedName>
        <fullName evidence="1">Uncharacterized protein</fullName>
    </submittedName>
</protein>
<keyword evidence="2" id="KW-1185">Reference proteome</keyword>
<organism evidence="1 2">
    <name type="scientific">Elysia marginata</name>
    <dbReference type="NCBI Taxonomy" id="1093978"/>
    <lineage>
        <taxon>Eukaryota</taxon>
        <taxon>Metazoa</taxon>
        <taxon>Spiralia</taxon>
        <taxon>Lophotrochozoa</taxon>
        <taxon>Mollusca</taxon>
        <taxon>Gastropoda</taxon>
        <taxon>Heterobranchia</taxon>
        <taxon>Euthyneura</taxon>
        <taxon>Panpulmonata</taxon>
        <taxon>Sacoglossa</taxon>
        <taxon>Placobranchoidea</taxon>
        <taxon>Plakobranchidae</taxon>
        <taxon>Elysia</taxon>
    </lineage>
</organism>
<dbReference type="AlphaFoldDB" id="A0AAV4IAF1"/>
<comment type="caution">
    <text evidence="1">The sequence shown here is derived from an EMBL/GenBank/DDBJ whole genome shotgun (WGS) entry which is preliminary data.</text>
</comment>
<sequence>MSDELSEGKNGNELANNIMSVFSSARCIVHCDGLETDKPRTGGLEGDQDASQALASVIDSGSDNRGTSLDTVKYHSTFSKQYKLVADAAARVRGLYVSVCCNHVTVASELKRLKSVTGIAERKNRNNERKERRGGGHGFTVPSRLCQGHLSPCWSHHFLGATPRYFCLRCAASEANDDKQEELWHSLLRSVESVSREKVSVQTRGLLDMIHLRYKTG</sequence>
<evidence type="ECO:0000313" key="1">
    <source>
        <dbReference type="EMBL" id="GFS07414.1"/>
    </source>
</evidence>
<accession>A0AAV4IAF1</accession>
<gene>
    <name evidence="1" type="ORF">ElyMa_002988900</name>
</gene>
<dbReference type="EMBL" id="BMAT01006161">
    <property type="protein sequence ID" value="GFS07414.1"/>
    <property type="molecule type" value="Genomic_DNA"/>
</dbReference>
<proteinExistence type="predicted"/>
<dbReference type="Proteomes" id="UP000762676">
    <property type="component" value="Unassembled WGS sequence"/>
</dbReference>
<evidence type="ECO:0000313" key="2">
    <source>
        <dbReference type="Proteomes" id="UP000762676"/>
    </source>
</evidence>